<sequence>MVGEIGQHIGVDKSYLNNIVKSDNDKADFMAVLKDEFESVTRKLKDVPGMPGVYVVNQPQQTLNSLKIEPLKLS</sequence>
<gene>
    <name evidence="1" type="ORF">A2625_07955</name>
</gene>
<evidence type="ECO:0000313" key="2">
    <source>
        <dbReference type="Proteomes" id="UP000178724"/>
    </source>
</evidence>
<proteinExistence type="predicted"/>
<dbReference type="Proteomes" id="UP000178724">
    <property type="component" value="Unassembled WGS sequence"/>
</dbReference>
<organism evidence="1 2">
    <name type="scientific">candidate division WOR-1 bacterium RIFCSPHIGHO2_01_FULL_53_15</name>
    <dbReference type="NCBI Taxonomy" id="1802564"/>
    <lineage>
        <taxon>Bacteria</taxon>
        <taxon>Bacillati</taxon>
        <taxon>Saganbacteria</taxon>
    </lineage>
</organism>
<reference evidence="1 2" key="1">
    <citation type="journal article" date="2016" name="Nat. Commun.">
        <title>Thousands of microbial genomes shed light on interconnected biogeochemical processes in an aquifer system.</title>
        <authorList>
            <person name="Anantharaman K."/>
            <person name="Brown C.T."/>
            <person name="Hug L.A."/>
            <person name="Sharon I."/>
            <person name="Castelle C.J."/>
            <person name="Probst A.J."/>
            <person name="Thomas B.C."/>
            <person name="Singh A."/>
            <person name="Wilkins M.J."/>
            <person name="Karaoz U."/>
            <person name="Brodie E.L."/>
            <person name="Williams K.H."/>
            <person name="Hubbard S.S."/>
            <person name="Banfield J.F."/>
        </authorList>
    </citation>
    <scope>NUCLEOTIDE SEQUENCE [LARGE SCALE GENOMIC DNA]</scope>
</reference>
<name>A0A1F4Q0F4_UNCSA</name>
<evidence type="ECO:0000313" key="1">
    <source>
        <dbReference type="EMBL" id="OGB89404.1"/>
    </source>
</evidence>
<comment type="caution">
    <text evidence="1">The sequence shown here is derived from an EMBL/GenBank/DDBJ whole genome shotgun (WGS) entry which is preliminary data.</text>
</comment>
<dbReference type="AlphaFoldDB" id="A0A1F4Q0F4"/>
<accession>A0A1F4Q0F4</accession>
<protein>
    <submittedName>
        <fullName evidence="1">Uncharacterized protein</fullName>
    </submittedName>
</protein>
<dbReference type="EMBL" id="METM01000026">
    <property type="protein sequence ID" value="OGB89404.1"/>
    <property type="molecule type" value="Genomic_DNA"/>
</dbReference>